<feature type="domain" description="Dynein heavy chain AAA 5 extension" evidence="17">
    <location>
        <begin position="736"/>
        <end position="876"/>
    </location>
</feature>
<feature type="compositionally biased region" description="Basic and acidic residues" evidence="12">
    <location>
        <begin position="1135"/>
        <end position="1145"/>
    </location>
</feature>
<dbReference type="Pfam" id="PF17852">
    <property type="entry name" value="Dynein_AAA_lid"/>
    <property type="match status" value="1"/>
</dbReference>
<keyword evidence="5" id="KW-0547">Nucleotide-binding</keyword>
<dbReference type="Gene3D" id="1.20.58.1120">
    <property type="match status" value="1"/>
</dbReference>
<evidence type="ECO:0000256" key="10">
    <source>
        <dbReference type="ARBA" id="ARBA00023212"/>
    </source>
</evidence>
<evidence type="ECO:0000259" key="16">
    <source>
        <dbReference type="Pfam" id="PF12781"/>
    </source>
</evidence>
<feature type="region of interest" description="Disordered" evidence="12">
    <location>
        <begin position="2095"/>
        <end position="2125"/>
    </location>
</feature>
<feature type="domain" description="Dynein heavy chain coiled coil stalk" evidence="14">
    <location>
        <begin position="1655"/>
        <end position="1958"/>
    </location>
</feature>
<dbReference type="Gene3D" id="1.20.920.20">
    <property type="match status" value="1"/>
</dbReference>
<evidence type="ECO:0000259" key="17">
    <source>
        <dbReference type="Pfam" id="PF17852"/>
    </source>
</evidence>
<evidence type="ECO:0000259" key="15">
    <source>
        <dbReference type="Pfam" id="PF12780"/>
    </source>
</evidence>
<dbReference type="SUPFAM" id="SSF52540">
    <property type="entry name" value="P-loop containing nucleoside triphosphate hydrolases"/>
    <property type="match status" value="2"/>
</dbReference>
<accession>A0AAV7K9G9</accession>
<dbReference type="Pfam" id="PF12781">
    <property type="entry name" value="AAA_9"/>
    <property type="match status" value="1"/>
</dbReference>
<comment type="caution">
    <text evidence="19">The sequence shown here is derived from an EMBL/GenBank/DDBJ whole genome shotgun (WGS) entry which is preliminary data.</text>
</comment>
<dbReference type="Pfam" id="PF12774">
    <property type="entry name" value="AAA_6"/>
    <property type="match status" value="2"/>
</dbReference>
<evidence type="ECO:0000256" key="8">
    <source>
        <dbReference type="ARBA" id="ARBA00023054"/>
    </source>
</evidence>
<evidence type="ECO:0000313" key="20">
    <source>
        <dbReference type="Proteomes" id="UP001165289"/>
    </source>
</evidence>
<comment type="similarity">
    <text evidence="2">Belongs to the dynein heavy chain family.</text>
</comment>
<dbReference type="InterPro" id="IPR035706">
    <property type="entry name" value="AAA_9"/>
</dbReference>
<organism evidence="19 20">
    <name type="scientific">Oopsacas minuta</name>
    <dbReference type="NCBI Taxonomy" id="111878"/>
    <lineage>
        <taxon>Eukaryota</taxon>
        <taxon>Metazoa</taxon>
        <taxon>Porifera</taxon>
        <taxon>Hexactinellida</taxon>
        <taxon>Hexasterophora</taxon>
        <taxon>Lyssacinosida</taxon>
        <taxon>Leucopsacidae</taxon>
        <taxon>Oopsacas</taxon>
    </lineage>
</organism>
<proteinExistence type="inferred from homology"/>
<evidence type="ECO:0000259" key="13">
    <source>
        <dbReference type="Pfam" id="PF12774"/>
    </source>
</evidence>
<feature type="region of interest" description="Disordered" evidence="12">
    <location>
        <begin position="1133"/>
        <end position="1156"/>
    </location>
</feature>
<dbReference type="EMBL" id="JAKMXF010000111">
    <property type="protein sequence ID" value="KAI6657798.1"/>
    <property type="molecule type" value="Genomic_DNA"/>
</dbReference>
<evidence type="ECO:0000313" key="19">
    <source>
        <dbReference type="EMBL" id="KAI6657798.1"/>
    </source>
</evidence>
<protein>
    <submittedName>
        <fullName evidence="19">Uncharacterized protein</fullName>
    </submittedName>
</protein>
<evidence type="ECO:0000256" key="6">
    <source>
        <dbReference type="ARBA" id="ARBA00022840"/>
    </source>
</evidence>
<reference evidence="19 20" key="1">
    <citation type="journal article" date="2023" name="BMC Biol.">
        <title>The compact genome of the sponge Oopsacas minuta (Hexactinellida) is lacking key metazoan core genes.</title>
        <authorList>
            <person name="Santini S."/>
            <person name="Schenkelaars Q."/>
            <person name="Jourda C."/>
            <person name="Duchesne M."/>
            <person name="Belahbib H."/>
            <person name="Rocher C."/>
            <person name="Selva M."/>
            <person name="Riesgo A."/>
            <person name="Vervoort M."/>
            <person name="Leys S.P."/>
            <person name="Kodjabachian L."/>
            <person name="Le Bivic A."/>
            <person name="Borchiellini C."/>
            <person name="Claverie J.M."/>
            <person name="Renard E."/>
        </authorList>
    </citation>
    <scope>NUCLEOTIDE SEQUENCE [LARGE SCALE GENOMIC DNA]</scope>
    <source>
        <strain evidence="19">SPO-2</strain>
    </source>
</reference>
<dbReference type="Gene3D" id="1.20.920.30">
    <property type="match status" value="2"/>
</dbReference>
<keyword evidence="3" id="KW-0963">Cytoplasm</keyword>
<sequence>MRISYVHSLDGNSFELISPLLTGHQPGHFWLKGLEKALQVSISLTIHRILQSINLDYLINPDNNQLTVLVSSLRDNPLQCVAMALCLTWTYVIDKSIDEDNPNLLYMLGERLSQCTSILIKDISSPLEANKRSAASRLIIYIQNLQYSLSSLQKESSMSCDNFLWASNFKCRYSLSDSESDELTPILAISHLNYNYPYCSEYQGAGQELVLTPITEKCVFNLSLAMYTNKLAGVIGLNGSAISETVKALCYITGRACFSLDASSFQTHAQVTNALLGFIESGTIGYIANLDRLKANLSCTLVTLLQAVKGQIENSLPYKCFLYFYDISPKHDSNIDWYNVNEFGILGELSIGRKVFLKHGYGCCVSMSNQNLPEEFSNYLHTQIHFFYFSKPSYKQMLEAHLLSHDFSSYKVLSCKVMSFINHLKKLFKKELVAQPTDFRRVLREAIIYLESAGKILGQESSMEEREILSVYYAIWRVVKPQLAKSELIMAKSVLNSIFPECSRCIGILSQLDFDDKETADLEKILTRILVERQYRANAKEMEKIFDIYNSLQHGQNVVIFGPTLCGKTTCLQLLANALNEKNDKLVDLTTIYPHALDTASMYGWYDNESQIWRQGLLQKLLSNKLSSDPQEFLKSEQWFVFDGCMQGDWIAQLHSMLSLPKQFTTCDATTIQLPDTCKFIFETDTLCNVAPSLLSHCYPIPMGEGVLTWRDQLDQWLKSITVSQGIAKSDVIDLRRYTDNTVAAILEYLRDNVAENIQPNQSLEMLYVRRFTNIMSAMLKKFYFLTYKSLTSTLVLSTITEEETNYKVLDLIFVFSLAWGFGGSLDADRKIAFSEFLSKLFQQTGITSGLSDRQDQNIFNYYIEPTKRMFVSWSDRTTDYASFGSYVQISEIDKLSVIGELLLNNDIPVFYSGPVGCGKTSMIENLLQHRVKLSSLSYSPLWTPSRLQQRIRATHLVHQKSHVAVPHLEERCTLFIDDFNIPSTQIGCPDVLRQVIESRLVYDTSVNVMKPVSIQLIVCSNYVYSLSNSSRVQHDRLYSHFFNLTMDDPDSATLFKIFSPPVFKWLSGHYPPSQEANRANYITQILVKTSVVVYECIRDKLKPTPATPQYSFSLFELNRLFQSLFVFTPKHKDKAGSKADTDKQRNKRTSVISRKRRQRHLSRYDTIQSGNYAIEMEDNFEYFVSLQRNLVRLWCHEHCRVYGDTISGEKDQEWFQMLLKNCVQRAFCSISEMRSASEDNKSLKKISKPMRFALKKQPPIEENRIIARHTEEMSKENFWRVKIPLNKIFAVIEEMTSLMYFRMPQTSIPESPSSINSRSTPLSKYLYSEVTDLAFKNLLQPHLDSLNENLTAENKIIIYPSALEQIVRLSRLLQMFEGHALFCAQRSTGRKTIAKLAAALTKSHLYDMQANTERNSFKDCLPILQAAINSSVISRAHSVVVVTGDWLPEVWHAIGELLALENVNQERIIKELEEGSPFQHYRVSPIPEIFKTDIAPPHYPPPLIRNLLKHNLHFVVIINHIPNSFTHFFTQYHKLVRYLTLNIVSPLCEFSLREVAHTWLSKNAVNKWVDEETSLDTISEVAAHIHCTAFEKAQIIYPKYDLWIYKSNIKMFIDFLKTSSKMAYVIFRKESRLTREVRKAQDNLTEARLEVETMRVEMKQLEERRRDKIQNIREFEEEIDLIRMEYRNAELVNKQHVEEIQKCNEMIEMLRKDLKFQFGEVDPLYKRAGEALIELCQEDIVELTTFQKPPDGVKRLAECLCVLFKRELSWGSAQELFRTKHFYQNLLYYDKGKNMTTILSSPQIRLLCSDAEMNKIAFSSKAAASVARWLIALYRHATVDEETRGKRHVLTELEEEVERLEIQRGKERVKMINNNSQLENNNTLLETKRSEIIQFDKEIQVYRDSIRDAYKIFSSLQLSEAKFNKIIVESHNRVTSIGNVLITSGAINYLTPFPSNVILELVNVWKEICGIMPPNGQIVSTASVKVTPDFSLQEILTTEEERFYWEIKKRELPQGEDYRLKLILIRAVASFDCLWPYVYDPTGLFYKWIKSMESTFRGEEIEHLFELTKNYEEAIKVSASLPAIYTQPKKLRFSDRKRSISPPPFGSKSIDTASSTSTPPPESSEKILRLRKSWSQIQRRSIVKAIFSTNLHLVRCYDDEFENILEEEIYRISPVPVIALSMSCLPPRTSRKVIYSEFEERDGRRYHKLEGKEVEVRASFRLYMTSNYSPMLRAADVTNIDMNKVRFCSFEPARESLRDILFMILADVEMREVQNKLDTATRDVIHFYKLMKEKRKKLLKHIIDSPSIASDLDLVKLISSTGRELERAEEGRMEYQETCDKLQDQLDILRVVSDNLEIVWYALDRMQNMCKRKYNFTLAGFLEITHVIASRTVTETFRPNDCSVEGRVHYISGVMLRETCSFYLSQMIESDKAFFLLTLIFSTRISHGHLSQLEWDTFFSPTFSIANCTELLNSLFSEFSSNTPSFISPEVWGHISQQKLPSNFASVIEALSSQPTEWEEYFKYCLHGLMDGLPSSKRLDPENRLLLWRETHPKDFLKLLGELLVHRMGNVLERLSTFSFSDAFLLSTSFRPLLVYTDSRECVGDCLEFVRFQMKCRGEEYLVFDLACKSSLASLELAMGLEGEEKKEWLIILNCENISCWPQTIIRFLNVSFLCRFGDESKNKAKRIVVITRSSALNNLPLSLKSSSLKLAYNHRYFTPGERLEIYTNVLRDNLGTDLDTCILLMKINAEINSGIKYGITENINSLTGHIGFLHSVVTYLQEFFSSFWSVAESDHFITSIFSGTYSHRLGRGEMIQEKPVFNRLLPGILTGEMSKISLLEREIASSQVSLELVEQIWANRQERREEGELDLEPLLEMLDILIADVTTLLNIDISLYKSLLHSLQTGAQQAVYKQELLCIEQTLQGYLDLLKRARNSPYHSLQPDNLQSLQLLSAGYMPDLYQQQRTTISTSLVWYKETLGYYKSQIEGPCPVKLRYHQHPEAWLAASISEQAKTAGDQLERCIPVAKISTEEVEREEGLLGVLYNVSFAGVIFHQQSQSFSFCSSHSLSDQKVVLRCLSVEDDDVTYQPASLYCLGITHNPVYSCELYLPLTRKSERGHRTSNKPTLLIQLH</sequence>
<dbReference type="InterPro" id="IPR043157">
    <property type="entry name" value="Dynein_AAA1S"/>
</dbReference>
<feature type="domain" description="Dynein heavy chain 3 AAA+ lid" evidence="18">
    <location>
        <begin position="1189"/>
        <end position="1232"/>
    </location>
</feature>
<keyword evidence="20" id="KW-1185">Reference proteome</keyword>
<dbReference type="Proteomes" id="UP001165289">
    <property type="component" value="Unassembled WGS sequence"/>
</dbReference>
<evidence type="ECO:0000256" key="2">
    <source>
        <dbReference type="ARBA" id="ARBA00008887"/>
    </source>
</evidence>
<gene>
    <name evidence="19" type="ORF">LOD99_541</name>
</gene>
<dbReference type="InterPro" id="IPR041466">
    <property type="entry name" value="Dynein_AAA5_ext"/>
</dbReference>
<dbReference type="Pfam" id="PF12775">
    <property type="entry name" value="AAA_7"/>
    <property type="match status" value="1"/>
</dbReference>
<evidence type="ECO:0000256" key="12">
    <source>
        <dbReference type="SAM" id="MobiDB-lite"/>
    </source>
</evidence>
<keyword evidence="9" id="KW-0505">Motor protein</keyword>
<dbReference type="Pfam" id="PF17857">
    <property type="entry name" value="AAA_lid_1"/>
    <property type="match status" value="1"/>
</dbReference>
<comment type="subcellular location">
    <subcellularLocation>
        <location evidence="1">Cytoplasm</location>
        <location evidence="1">Cytoskeleton</location>
    </subcellularLocation>
</comment>
<evidence type="ECO:0000256" key="5">
    <source>
        <dbReference type="ARBA" id="ARBA00022741"/>
    </source>
</evidence>
<keyword evidence="6" id="KW-0067">ATP-binding</keyword>
<keyword evidence="8 11" id="KW-0175">Coiled coil</keyword>
<keyword evidence="7" id="KW-0243">Dynein</keyword>
<dbReference type="InterPro" id="IPR035699">
    <property type="entry name" value="AAA_6"/>
</dbReference>
<dbReference type="GO" id="GO:0030286">
    <property type="term" value="C:dynein complex"/>
    <property type="evidence" value="ECO:0007669"/>
    <property type="project" value="UniProtKB-KW"/>
</dbReference>
<evidence type="ECO:0000259" key="18">
    <source>
        <dbReference type="Pfam" id="PF17857"/>
    </source>
</evidence>
<dbReference type="InterPro" id="IPR027417">
    <property type="entry name" value="P-loop_NTPase"/>
</dbReference>
<dbReference type="InterPro" id="IPR024743">
    <property type="entry name" value="Dynein_HC_stalk"/>
</dbReference>
<dbReference type="Gene3D" id="1.10.8.710">
    <property type="match status" value="1"/>
</dbReference>
<dbReference type="Pfam" id="PF12777">
    <property type="entry name" value="MT"/>
    <property type="match status" value="1"/>
</dbReference>
<keyword evidence="10" id="KW-0206">Cytoskeleton</keyword>
<evidence type="ECO:0000256" key="1">
    <source>
        <dbReference type="ARBA" id="ARBA00004245"/>
    </source>
</evidence>
<feature type="domain" description="Dynein heavy chain hydrolytic ATP-binding dynein motor region" evidence="13">
    <location>
        <begin position="352"/>
        <end position="569"/>
    </location>
</feature>
<dbReference type="Gene3D" id="3.40.50.300">
    <property type="entry name" value="P-loop containing nucleotide triphosphate hydrolases"/>
    <property type="match status" value="5"/>
</dbReference>
<feature type="coiled-coil region" evidence="11">
    <location>
        <begin position="1844"/>
        <end position="1889"/>
    </location>
</feature>
<evidence type="ECO:0000256" key="3">
    <source>
        <dbReference type="ARBA" id="ARBA00022490"/>
    </source>
</evidence>
<feature type="domain" description="Dynein heavy chain ATP-binding dynein motor region" evidence="16">
    <location>
        <begin position="2140"/>
        <end position="2322"/>
    </location>
</feature>
<feature type="domain" description="Dynein heavy chain AAA module D4" evidence="15">
    <location>
        <begin position="1357"/>
        <end position="1619"/>
    </location>
</feature>
<evidence type="ECO:0000256" key="11">
    <source>
        <dbReference type="SAM" id="Coils"/>
    </source>
</evidence>
<evidence type="ECO:0000259" key="14">
    <source>
        <dbReference type="Pfam" id="PF12777"/>
    </source>
</evidence>
<dbReference type="GO" id="GO:0007018">
    <property type="term" value="P:microtubule-based movement"/>
    <property type="evidence" value="ECO:0007669"/>
    <property type="project" value="InterPro"/>
</dbReference>
<dbReference type="PANTHER" id="PTHR45703:SF36">
    <property type="entry name" value="DYNEIN HEAVY CHAIN, CYTOPLASMIC"/>
    <property type="match status" value="1"/>
</dbReference>
<dbReference type="GO" id="GO:0005874">
    <property type="term" value="C:microtubule"/>
    <property type="evidence" value="ECO:0007669"/>
    <property type="project" value="UniProtKB-KW"/>
</dbReference>
<evidence type="ECO:0000256" key="4">
    <source>
        <dbReference type="ARBA" id="ARBA00022701"/>
    </source>
</evidence>
<dbReference type="PANTHER" id="PTHR45703">
    <property type="entry name" value="DYNEIN HEAVY CHAIN"/>
    <property type="match status" value="1"/>
</dbReference>
<name>A0AAV7K9G9_9METZ</name>
<feature type="compositionally biased region" description="Basic residues" evidence="12">
    <location>
        <begin position="1146"/>
        <end position="1156"/>
    </location>
</feature>
<feature type="domain" description="Dynein heavy chain hydrolytic ATP-binding dynein motor region" evidence="13">
    <location>
        <begin position="198"/>
        <end position="313"/>
    </location>
</feature>
<dbReference type="Gene3D" id="1.10.472.130">
    <property type="match status" value="1"/>
</dbReference>
<dbReference type="Pfam" id="PF12780">
    <property type="entry name" value="AAA_8"/>
    <property type="match status" value="1"/>
</dbReference>
<dbReference type="InterPro" id="IPR024317">
    <property type="entry name" value="Dynein_heavy_chain_D4_dom"/>
</dbReference>
<dbReference type="GO" id="GO:0045505">
    <property type="term" value="F:dynein intermediate chain binding"/>
    <property type="evidence" value="ECO:0007669"/>
    <property type="project" value="InterPro"/>
</dbReference>
<evidence type="ECO:0000256" key="7">
    <source>
        <dbReference type="ARBA" id="ARBA00023017"/>
    </source>
</evidence>
<dbReference type="GO" id="GO:0005524">
    <property type="term" value="F:ATP binding"/>
    <property type="evidence" value="ECO:0007669"/>
    <property type="project" value="UniProtKB-KW"/>
</dbReference>
<dbReference type="InterPro" id="IPR041589">
    <property type="entry name" value="DNAH3_AAA_lid_1"/>
</dbReference>
<keyword evidence="4" id="KW-0493">Microtubule</keyword>
<feature type="coiled-coil region" evidence="11">
    <location>
        <begin position="1631"/>
        <end position="1714"/>
    </location>
</feature>
<evidence type="ECO:0000256" key="9">
    <source>
        <dbReference type="ARBA" id="ARBA00023175"/>
    </source>
</evidence>
<feature type="coiled-coil region" evidence="11">
    <location>
        <begin position="2326"/>
        <end position="2353"/>
    </location>
</feature>
<dbReference type="GO" id="GO:0051959">
    <property type="term" value="F:dynein light intermediate chain binding"/>
    <property type="evidence" value="ECO:0007669"/>
    <property type="project" value="InterPro"/>
</dbReference>
<dbReference type="InterPro" id="IPR026983">
    <property type="entry name" value="DHC"/>
</dbReference>